<evidence type="ECO:0000313" key="1">
    <source>
        <dbReference type="Ensembl" id="ENSOMEP00000032064.1"/>
    </source>
</evidence>
<dbReference type="AlphaFoldDB" id="A0A3B3DRK6"/>
<sequence length="511" mass="58050">MTSAVLRVILGPDSSQRVTFPNGLPSTVPILELEIKTQCNLTVPFRLQFMDRDFDNEFVNLTSMKEIEDKSTLKVTLVEEAVDSIAHGTLYQPGRCYSNNFGNSSICDDHPIIASSSSSFSRSSWPEVFNVPNFSLDAEFKIQEGQNNYLKNGTLLNVDPKLKRDIISSLVQEIVKYKLYASNRDVSEAAEALVQKYPCLREKGSTSGCEGWKVSLKYKLSNYRRELRKAGCPEVSINAFERKHKSSPALGVKKPKRGEVSYLPTYPPGHNEDSLEKMRMELLSDILIRDNRKAVKEKMEKTFPLRRLEVVQDAPMIKELLERWPALFTPEEINAEFKRLTNTSLQSQFLSQLDFLTPNLLRLFQKSSSRHRNKLKLLAASISDDTDAARESMIRGLMLCLNEDFDALVRDQNDMTEDTIEATTVGIFVAREDQTMDYSDVGICLEGQIVIKDLDNIALALAMLFGLFYALNLHYPKAYQHTFEIFQKILMGLEPTGLSRKAQSLKTKMFM</sequence>
<dbReference type="STRING" id="30732.ENSOMEP00000032064"/>
<reference evidence="1" key="2">
    <citation type="submission" date="2025-09" db="UniProtKB">
        <authorList>
            <consortium name="Ensembl"/>
        </authorList>
    </citation>
    <scope>IDENTIFICATION</scope>
</reference>
<dbReference type="PANTHER" id="PTHR31025:SF27">
    <property type="entry name" value="SI:CH211-193K19.2-RELATED"/>
    <property type="match status" value="1"/>
</dbReference>
<evidence type="ECO:0000313" key="2">
    <source>
        <dbReference type="Proteomes" id="UP000261560"/>
    </source>
</evidence>
<dbReference type="GeneTree" id="ENSGT00950000182912"/>
<name>A0A3B3DRK6_ORYME</name>
<dbReference type="Proteomes" id="UP000261560">
    <property type="component" value="Unplaced"/>
</dbReference>
<dbReference type="OMA" id="KIMETAM"/>
<proteinExistence type="predicted"/>
<protein>
    <submittedName>
        <fullName evidence="1">Uncharacterized protein</fullName>
    </submittedName>
</protein>
<keyword evidence="2" id="KW-1185">Reference proteome</keyword>
<reference evidence="1" key="1">
    <citation type="submission" date="2025-08" db="UniProtKB">
        <authorList>
            <consortium name="Ensembl"/>
        </authorList>
    </citation>
    <scope>IDENTIFICATION</scope>
</reference>
<organism evidence="1 2">
    <name type="scientific">Oryzias melastigma</name>
    <name type="common">Marine medaka</name>
    <dbReference type="NCBI Taxonomy" id="30732"/>
    <lineage>
        <taxon>Eukaryota</taxon>
        <taxon>Metazoa</taxon>
        <taxon>Chordata</taxon>
        <taxon>Craniata</taxon>
        <taxon>Vertebrata</taxon>
        <taxon>Euteleostomi</taxon>
        <taxon>Actinopterygii</taxon>
        <taxon>Neopterygii</taxon>
        <taxon>Teleostei</taxon>
        <taxon>Neoteleostei</taxon>
        <taxon>Acanthomorphata</taxon>
        <taxon>Ovalentaria</taxon>
        <taxon>Atherinomorphae</taxon>
        <taxon>Beloniformes</taxon>
        <taxon>Adrianichthyidae</taxon>
        <taxon>Oryziinae</taxon>
        <taxon>Oryzias</taxon>
    </lineage>
</organism>
<dbReference type="PANTHER" id="PTHR31025">
    <property type="entry name" value="SI:CH211-196P9.1-RELATED"/>
    <property type="match status" value="1"/>
</dbReference>
<accession>A0A3B3DRK6</accession>
<dbReference type="Ensembl" id="ENSOMET00000023908.1">
    <property type="protein sequence ID" value="ENSOMEP00000032064.1"/>
    <property type="gene ID" value="ENSOMEG00000017277.1"/>
</dbReference>
<dbReference type="PaxDb" id="30732-ENSOMEP00000032064"/>